<dbReference type="Proteomes" id="UP000262195">
    <property type="component" value="Unassembled WGS sequence"/>
</dbReference>
<dbReference type="PANTHER" id="PTHR43080:SF2">
    <property type="entry name" value="CBS DOMAIN-CONTAINING PROTEIN"/>
    <property type="match status" value="1"/>
</dbReference>
<dbReference type="Gene3D" id="1.10.10.10">
    <property type="entry name" value="Winged helix-like DNA-binding domain superfamily/Winged helix DNA-binding domain"/>
    <property type="match status" value="1"/>
</dbReference>
<evidence type="ECO:0000313" key="5">
    <source>
        <dbReference type="Proteomes" id="UP000262195"/>
    </source>
</evidence>
<organism evidence="4 5">
    <name type="scientific">Bavariicoccus seileri</name>
    <dbReference type="NCBI Taxonomy" id="549685"/>
    <lineage>
        <taxon>Bacteria</taxon>
        <taxon>Bacillati</taxon>
        <taxon>Bacillota</taxon>
        <taxon>Bacilli</taxon>
        <taxon>Lactobacillales</taxon>
        <taxon>Enterococcaceae</taxon>
        <taxon>Bavariicoccus</taxon>
    </lineage>
</organism>
<dbReference type="InterPro" id="IPR051257">
    <property type="entry name" value="Diverse_CBS-Domain"/>
</dbReference>
<dbReference type="Pfam" id="PF00571">
    <property type="entry name" value="CBS"/>
    <property type="match status" value="2"/>
</dbReference>
<dbReference type="InterPro" id="IPR028979">
    <property type="entry name" value="Ser_kin/Pase_Hpr-like_N_sf"/>
</dbReference>
<dbReference type="EMBL" id="DQHO01000003">
    <property type="protein sequence ID" value="HCS93159.1"/>
    <property type="molecule type" value="Genomic_DNA"/>
</dbReference>
<evidence type="ECO:0000256" key="1">
    <source>
        <dbReference type="ARBA" id="ARBA00023122"/>
    </source>
</evidence>
<dbReference type="Pfam" id="PF07085">
    <property type="entry name" value="DRTGG"/>
    <property type="match status" value="1"/>
</dbReference>
<dbReference type="SUPFAM" id="SSF54637">
    <property type="entry name" value="Thioesterase/thiol ester dehydrase-isomerase"/>
    <property type="match status" value="1"/>
</dbReference>
<dbReference type="PANTHER" id="PTHR43080">
    <property type="entry name" value="CBS DOMAIN-CONTAINING PROTEIN CBSX3, MITOCHONDRIAL"/>
    <property type="match status" value="1"/>
</dbReference>
<dbReference type="InterPro" id="IPR036390">
    <property type="entry name" value="WH_DNA-bd_sf"/>
</dbReference>
<evidence type="ECO:0000259" key="3">
    <source>
        <dbReference type="PROSITE" id="PS51371"/>
    </source>
</evidence>
<gene>
    <name evidence="4" type="ORF">DIW15_00430</name>
</gene>
<dbReference type="InterPro" id="IPR000644">
    <property type="entry name" value="CBS_dom"/>
</dbReference>
<accession>A0A3D4S2X1</accession>
<dbReference type="SUPFAM" id="SSF54631">
    <property type="entry name" value="CBS-domain pair"/>
    <property type="match status" value="1"/>
</dbReference>
<dbReference type="SUPFAM" id="SSF46785">
    <property type="entry name" value="Winged helix' DNA-binding domain"/>
    <property type="match status" value="1"/>
</dbReference>
<dbReference type="InterPro" id="IPR010766">
    <property type="entry name" value="DRTGG"/>
</dbReference>
<comment type="caution">
    <text evidence="4">The sequence shown here is derived from an EMBL/GenBank/DDBJ whole genome shotgun (WGS) entry which is preliminary data.</text>
</comment>
<dbReference type="SUPFAM" id="SSF75138">
    <property type="entry name" value="HprK N-terminal domain-like"/>
    <property type="match status" value="1"/>
</dbReference>
<protein>
    <submittedName>
        <fullName evidence="4">CBS domain-containing protein</fullName>
    </submittedName>
</protein>
<dbReference type="InterPro" id="IPR046342">
    <property type="entry name" value="CBS_dom_sf"/>
</dbReference>
<dbReference type="InterPro" id="IPR036388">
    <property type="entry name" value="WH-like_DNA-bd_sf"/>
</dbReference>
<sequence length="436" mass="48414">MSKHQQLLDYIASLPVGEKISVRSVARQMNMSDGTAYRAIKQAEEDGLVSTIERVGTIRIEKKANERFEHLTFREIANIIDGDILGGGAGVDQSLGRFIIGAMTISAMIRYFSKDAILIIGNRKEAQLEALKHDVAVLVTGGFGVDQDLIDLANEKKLPVISTTYDTFTVASILNKAMTNQLIKKKVMKVSDIFIPIEHTAYLNDTGTVNDYQALSRATGHSRFPVIHHDGRLIGVITAKDTVNKPDKMLLERLVTKNASYTGLNSSVASVAHTMIWNSLELVPVVTDDLRLLGILTREDVMKAMQLAQRQPQTVDTIEDQVAEFLSTETTDNNDIKFIYQVNPQMTNKMGTISFGVLCEVVSLAVREYVHQVHSADIVIDDLHLHYFKMVQIDSEVKITMTELNESRKSLKIDAVATVGNVIYAKSYVSCQLIAR</sequence>
<reference evidence="4 5" key="1">
    <citation type="journal article" date="2018" name="Nat. Biotechnol.">
        <title>A standardized bacterial taxonomy based on genome phylogeny substantially revises the tree of life.</title>
        <authorList>
            <person name="Parks D.H."/>
            <person name="Chuvochina M."/>
            <person name="Waite D.W."/>
            <person name="Rinke C."/>
            <person name="Skarshewski A."/>
            <person name="Chaumeil P.A."/>
            <person name="Hugenholtz P."/>
        </authorList>
    </citation>
    <scope>NUCLEOTIDE SEQUENCE [LARGE SCALE GENOMIC DNA]</scope>
    <source>
        <strain evidence="4">UBA11306</strain>
    </source>
</reference>
<name>A0A3D4S2X1_9ENTE</name>
<dbReference type="Gene3D" id="3.40.1390.20">
    <property type="entry name" value="HprK N-terminal domain-like"/>
    <property type="match status" value="1"/>
</dbReference>
<dbReference type="Gene3D" id="3.10.580.10">
    <property type="entry name" value="CBS-domain"/>
    <property type="match status" value="1"/>
</dbReference>
<dbReference type="AlphaFoldDB" id="A0A3D4S2X1"/>
<dbReference type="STRING" id="1121105.GCA_000421665_00347"/>
<evidence type="ECO:0000313" key="4">
    <source>
        <dbReference type="EMBL" id="HCS93159.1"/>
    </source>
</evidence>
<proteinExistence type="predicted"/>
<dbReference type="InterPro" id="IPR029069">
    <property type="entry name" value="HotDog_dom_sf"/>
</dbReference>
<dbReference type="CDD" id="cd04596">
    <property type="entry name" value="CBS_pair_DRTGG_assoc"/>
    <property type="match status" value="1"/>
</dbReference>
<feature type="domain" description="CBS" evidence="3">
    <location>
        <begin position="255"/>
        <end position="317"/>
    </location>
</feature>
<evidence type="ECO:0000256" key="2">
    <source>
        <dbReference type="PROSITE-ProRule" id="PRU00703"/>
    </source>
</evidence>
<keyword evidence="1 2" id="KW-0129">CBS domain</keyword>
<dbReference type="PROSITE" id="PS51371">
    <property type="entry name" value="CBS"/>
    <property type="match status" value="1"/>
</dbReference>